<evidence type="ECO:0000313" key="2">
    <source>
        <dbReference type="EMBL" id="NIE45862.1"/>
    </source>
</evidence>
<accession>A0A6G5A4D5</accession>
<sequence>MARIAGFTIISTILLTAMVDSVLGIDNQSEKEQEGESDNQKMEDKQDVDIAKFYSKREVIWIISVSNTQFPCKVDFVSDANGTHTLFTRHHREGVRFPKRDLIGEFRTEAREAQNGLNAMQVSPQRENARRDNNVGSWRSLEVMEHESSSRTCAFFPLKYSEQPTVASGRVSRARTRATSRGTNTEYDIRIKNSNGESSMAKTCFEELKSGLKSVNMNQDLQLEQMFNSCKAACRSTVGCSDLLGRAAGGKLCILNKKLLTLCQFSL</sequence>
<feature type="chain" id="PRO_5026124591" evidence="1">
    <location>
        <begin position="25"/>
        <end position="267"/>
    </location>
</feature>
<feature type="signal peptide" evidence="1">
    <location>
        <begin position="1"/>
        <end position="24"/>
    </location>
</feature>
<evidence type="ECO:0000256" key="1">
    <source>
        <dbReference type="SAM" id="SignalP"/>
    </source>
</evidence>
<name>A0A6G5A4D5_RHIMP</name>
<keyword evidence="1" id="KW-0732">Signal</keyword>
<reference evidence="2" key="1">
    <citation type="submission" date="2020-03" db="EMBL/GenBank/DDBJ databases">
        <title>A transcriptome and proteome of the tick Rhipicephalus microplus shaped by the genetic composition of its hosts and developmental stage.</title>
        <authorList>
            <person name="Garcia G.R."/>
            <person name="Ribeiro J.M.C."/>
            <person name="Maruyama S.R."/>
            <person name="Gardinasse L.G."/>
            <person name="Nelson K."/>
            <person name="Ferreira B.R."/>
            <person name="Andrade T.G."/>
            <person name="Santos I.K.F.M."/>
        </authorList>
    </citation>
    <scope>NUCLEOTIDE SEQUENCE</scope>
    <source>
        <strain evidence="2">NSGR</strain>
        <tissue evidence="2">Salivary glands</tissue>
    </source>
</reference>
<dbReference type="EMBL" id="GIKN01003589">
    <property type="protein sequence ID" value="NIE45862.1"/>
    <property type="molecule type" value="Transcribed_RNA"/>
</dbReference>
<dbReference type="AlphaFoldDB" id="A0A6G5A4D5"/>
<proteinExistence type="predicted"/>
<organism evidence="2">
    <name type="scientific">Rhipicephalus microplus</name>
    <name type="common">Cattle tick</name>
    <name type="synonym">Boophilus microplus</name>
    <dbReference type="NCBI Taxonomy" id="6941"/>
    <lineage>
        <taxon>Eukaryota</taxon>
        <taxon>Metazoa</taxon>
        <taxon>Ecdysozoa</taxon>
        <taxon>Arthropoda</taxon>
        <taxon>Chelicerata</taxon>
        <taxon>Arachnida</taxon>
        <taxon>Acari</taxon>
        <taxon>Parasitiformes</taxon>
        <taxon>Ixodida</taxon>
        <taxon>Ixodoidea</taxon>
        <taxon>Ixodidae</taxon>
        <taxon>Rhipicephalinae</taxon>
        <taxon>Rhipicephalus</taxon>
        <taxon>Boophilus</taxon>
    </lineage>
</organism>
<protein>
    <submittedName>
        <fullName evidence="2">Putative lipocalin</fullName>
    </submittedName>
</protein>